<evidence type="ECO:0000313" key="3">
    <source>
        <dbReference type="EMBL" id="MQN01795.1"/>
    </source>
</evidence>
<feature type="domain" description="RACo C-terminal" evidence="1">
    <location>
        <begin position="265"/>
        <end position="521"/>
    </location>
</feature>
<reference evidence="3" key="1">
    <citation type="journal article" date="2020" name="Appl. Environ. Microbiol.">
        <title>Medium-Chain Fatty Acid Synthesis by 'Candidatus Weimeria bifida' gen. nov., sp. nov., and 'Candidatus Pseudoramibacter fermentans' sp. nov.</title>
        <authorList>
            <person name="Scarborough M.J."/>
            <person name="Myers K.S."/>
            <person name="Donohue T.J."/>
            <person name="Noguera D.R."/>
        </authorList>
    </citation>
    <scope>NUCLEOTIDE SEQUENCE</scope>
    <source>
        <strain evidence="3">LCO1.1</strain>
    </source>
</reference>
<accession>A0A6N7J174</accession>
<evidence type="ECO:0000313" key="4">
    <source>
        <dbReference type="Proteomes" id="UP000460257"/>
    </source>
</evidence>
<dbReference type="Gene3D" id="3.30.420.480">
    <property type="entry name" value="Domain of unknown function (DUF4445)"/>
    <property type="match status" value="1"/>
</dbReference>
<feature type="domain" description="RACo-like middle region" evidence="2">
    <location>
        <begin position="107"/>
        <end position="260"/>
    </location>
</feature>
<gene>
    <name evidence="3" type="ORF">FRC54_07735</name>
</gene>
<dbReference type="AlphaFoldDB" id="A0A6N7J174"/>
<dbReference type="CDD" id="cd00207">
    <property type="entry name" value="fer2"/>
    <property type="match status" value="1"/>
</dbReference>
<organism evidence="3 4">
    <name type="scientific">Candidatus Weimeria bifida</name>
    <dbReference type="NCBI Taxonomy" id="2599074"/>
    <lineage>
        <taxon>Bacteria</taxon>
        <taxon>Bacillati</taxon>
        <taxon>Bacillota</taxon>
        <taxon>Clostridia</taxon>
        <taxon>Lachnospirales</taxon>
        <taxon>Lachnospiraceae</taxon>
        <taxon>Candidatus Weimeria</taxon>
    </lineage>
</organism>
<dbReference type="InterPro" id="IPR052911">
    <property type="entry name" value="Corrinoid_activation_enz"/>
</dbReference>
<dbReference type="PANTHER" id="PTHR42895:SF2">
    <property type="entry name" value="IRON-SULFUR CLUSTER PROTEIN"/>
    <property type="match status" value="1"/>
</dbReference>
<dbReference type="InterPro" id="IPR027980">
    <property type="entry name" value="RACo_C"/>
</dbReference>
<dbReference type="Pfam" id="PF14574">
    <property type="entry name" value="RACo_C_ter"/>
    <property type="match status" value="1"/>
</dbReference>
<name>A0A6N7J174_9FIRM</name>
<dbReference type="GO" id="GO:0051536">
    <property type="term" value="F:iron-sulfur cluster binding"/>
    <property type="evidence" value="ECO:0007669"/>
    <property type="project" value="InterPro"/>
</dbReference>
<dbReference type="Pfam" id="PF17651">
    <property type="entry name" value="Raco_middle"/>
    <property type="match status" value="1"/>
</dbReference>
<sequence>MIKEFRLDELNSGDKTVADFLRKHEIRLILPCGGTGVCGKCSVKVLFFHREKILKTFDFPACQYTMDKLLKSIPAGSDCIRFDIPEDSVIKSQKLHQSASDGRPYLAAVDLGSTTIETAALSLDGEVIGSERCRNPQVSYGADVISRIKAASESMIAASDMQRLAESTIRGSLEKLSARYSLAGLPEKIAIAGNTTMGHLLDGQDVSPLGQAPFDPGDISLKDISKVFFTDKRPVILLPGISTYVGGDITSGIFDLDIDRSDKPQMLIDLGTNGEMALGDRNGIWVTSTAAGPAFEAANISCGVPGIPGAVKRVTFKGQTAHLTLIPWDKELSKLPPGVRMQEELRLRAKRPAGICGSGLISAVSGMKKAGIIDDTGAFTSDEWRKYGFKLWKPSPATRGESPVVITQDDIHELLLAKSAVRSGIEILIRSYGTTPEKIFLAGGFGSALTIEDAVSIGIFPEELSSHIVAAGNTSLKGAIKFLKNDSDETRHRLAAIKNLSHEIVLGDDSDFEDLFIRHMSF</sequence>
<dbReference type="InterPro" id="IPR001041">
    <property type="entry name" value="2Fe-2S_ferredoxin-type"/>
</dbReference>
<dbReference type="EMBL" id="VOGC01000006">
    <property type="protein sequence ID" value="MQN01795.1"/>
    <property type="molecule type" value="Genomic_DNA"/>
</dbReference>
<comment type="caution">
    <text evidence="3">The sequence shown here is derived from an EMBL/GenBank/DDBJ whole genome shotgun (WGS) entry which is preliminary data.</text>
</comment>
<keyword evidence="4" id="KW-1185">Reference proteome</keyword>
<dbReference type="InterPro" id="IPR042259">
    <property type="entry name" value="Raco-like_middle_sf"/>
</dbReference>
<evidence type="ECO:0000259" key="1">
    <source>
        <dbReference type="Pfam" id="PF14574"/>
    </source>
</evidence>
<dbReference type="InterPro" id="IPR036010">
    <property type="entry name" value="2Fe-2S_ferredoxin-like_sf"/>
</dbReference>
<dbReference type="InterPro" id="IPR041414">
    <property type="entry name" value="Raco-like_middle"/>
</dbReference>
<dbReference type="Proteomes" id="UP000460257">
    <property type="component" value="Unassembled WGS sequence"/>
</dbReference>
<evidence type="ECO:0000259" key="2">
    <source>
        <dbReference type="Pfam" id="PF17651"/>
    </source>
</evidence>
<dbReference type="PANTHER" id="PTHR42895">
    <property type="entry name" value="IRON-SULFUR CLUSTER-BINDING PROTEIN-RELATED"/>
    <property type="match status" value="1"/>
</dbReference>
<proteinExistence type="predicted"/>
<dbReference type="SUPFAM" id="SSF54292">
    <property type="entry name" value="2Fe-2S ferredoxin-like"/>
    <property type="match status" value="1"/>
</dbReference>
<protein>
    <submittedName>
        <fullName evidence="3">DUF4445 domain-containing protein</fullName>
    </submittedName>
</protein>